<feature type="compositionally biased region" description="Polar residues" evidence="1">
    <location>
        <begin position="555"/>
        <end position="575"/>
    </location>
</feature>
<protein>
    <recommendedName>
        <fullName evidence="4">Methyltransferase type 11 domain-containing protein</fullName>
    </recommendedName>
</protein>
<feature type="compositionally biased region" description="Polar residues" evidence="1">
    <location>
        <begin position="60"/>
        <end position="71"/>
    </location>
</feature>
<sequence>MSYRSQTYDTQQGLPRPRDATVPRGATVPTPRQIGHQPRQTSSRKPADSTLRSNFIMMDPTQNASVPSRQRPTAIPRSTLAPLTRKATAPLAGVSSSSATKKSATDWNSSSQEVPLLMDPYEAQTRGLHQVPSVRNARQFSRSAMTSLDSESDAIFGIVMPPSTSASRPADLPPRLIPELQALAASSSRHPEVFNKSGSSISSPSTWLSSSTSPWSASTSTTPISWSSASPGIVQQMPSRTLGKRSQALPSHITTWEETPDVPNVPVSYLMPTNIGNSGSKRPLGQGRKPLDTEAPTPPPRTSSAKTSLSRSSSKSHKLRQPTPPSSEMERSPLTRRTQRYVENVGDSLEGNPLAHAHGQLQQSLEQASSNHTFSETSYSFGHGDRSVLTAAPRAFATPSSGTLAMPFGDTKDKEGRVDDQIVAVGGTDPVIQSSPGRVGKLSRLGFFGRRPKSPGKDVERSPRKLQRRGPVAGTGHEGYGRYGRRGRKSSEENNSANSSESERSVSSTRRRPFFSTKDIVRSSSRHKRGSQSDLDEFASTRMRPIPIVGGSGPCTRSDSGVGSDISSRTISPPNSAMEKLAMPLQSEDSFSQNVLDYSHTLKGDNLNPARRPTLAIRRSQRFGTGTEAFNIPTPIRTEQLSAPVYVTSQTEGGTSALAASMSTRSTTPELSRVDDVYTTTKDKKSRKLRWNIFWKKEAEMKPERSAMPSSVSPEEMAVAISTVTSARPAPYYAIIDSENEVNTSRRPGDFLTEVVESPQITPLNGPYETETAEIDQNQESFYDEVFLPAAPSSPPHFFVRPPMAVPLHSPNRDSSFPIDQSREKTPRLARVGRIPPVVSRTEREHHPSPSSFSQPFPKVPVSESPDEVYTTPDLVPALQSGTRGGFLLSPAYDGAKPRTTPTPEAPEFLRFPSRQTSERSASSSSDGFASILGPPLALGIVDGTHRVRVVQPSDAYVPQSPTLDEVWNEYDDFIDHVMSPSEAIRTAKLNTEAMTVDHPSDRSQVRLWDRDALRSRLKTPDRGPRAVAPSFVRRPIVDEPGMIPATEPSVALPLTSRSTHDPEQDSRLSRSRMVSALHSSTDPISPFSFRDFLTEYENHPRSSQRISGHRSTSTGGRSLDHLPTTLGVTEVHNESRHQENVALLDVVERSKDPVGQSEIHYASLMVAKWLSFGRVLFSPAHDEVQRISERHVLVIDGLGNEDWSIYCAVTYEAQRVFVHDLKENSNIKRSDPPQTSQHTSGNHRRAELPSFYEHFPFQSAYFCAVVVRFPPAMAEAKLKNLMAECRRVLQPGGYIELMLLDLDIVNMGVQTRRAVRELKFKMTTADKHISLRPIIDNVQNVLGARGFSNISRCVVGVPVAGRPSKPGDSPSSSRSSGGSDPFAGPGSGDQRHATASPRMSFGQGRRGANLSLNDLIADHSDNADAKIGKIVSRTARTWWQHCFEASVISNGNLSTSIFANKHVLGECRSRGSSFRMLIAYAQRPVFETRRRTMSESAVSAMATAGAHKHIQTAVSGSNTA</sequence>
<feature type="compositionally biased region" description="Polar residues" evidence="1">
    <location>
        <begin position="248"/>
        <end position="257"/>
    </location>
</feature>
<feature type="compositionally biased region" description="Polar residues" evidence="1">
    <location>
        <begin position="1"/>
        <end position="13"/>
    </location>
</feature>
<feature type="compositionally biased region" description="Low complexity" evidence="1">
    <location>
        <begin position="493"/>
        <end position="508"/>
    </location>
</feature>
<dbReference type="STRING" id="1016849.A0A0D1VWB7"/>
<feature type="region of interest" description="Disordered" evidence="1">
    <location>
        <begin position="425"/>
        <end position="575"/>
    </location>
</feature>
<feature type="compositionally biased region" description="Basic and acidic residues" evidence="1">
    <location>
        <begin position="1059"/>
        <end position="1069"/>
    </location>
</feature>
<evidence type="ECO:0000256" key="1">
    <source>
        <dbReference type="SAM" id="MobiDB-lite"/>
    </source>
</evidence>
<evidence type="ECO:0000313" key="2">
    <source>
        <dbReference type="EMBL" id="KIV80545.1"/>
    </source>
</evidence>
<feature type="compositionally biased region" description="Low complexity" evidence="1">
    <location>
        <begin position="199"/>
        <end position="231"/>
    </location>
</feature>
<dbReference type="InterPro" id="IPR029063">
    <property type="entry name" value="SAM-dependent_MTases_sf"/>
</dbReference>
<feature type="region of interest" description="Disordered" evidence="1">
    <location>
        <begin position="1362"/>
        <end position="1405"/>
    </location>
</feature>
<gene>
    <name evidence="2" type="ORF">PV11_08038</name>
</gene>
<dbReference type="Proteomes" id="UP000053599">
    <property type="component" value="Unassembled WGS sequence"/>
</dbReference>
<feature type="compositionally biased region" description="Low complexity" evidence="1">
    <location>
        <begin position="1362"/>
        <end position="1382"/>
    </location>
</feature>
<dbReference type="EMBL" id="KN846953">
    <property type="protein sequence ID" value="KIV80545.1"/>
    <property type="molecule type" value="Genomic_DNA"/>
</dbReference>
<evidence type="ECO:0000313" key="3">
    <source>
        <dbReference type="Proteomes" id="UP000053599"/>
    </source>
</evidence>
<feature type="compositionally biased region" description="Low complexity" evidence="1">
    <location>
        <begin position="302"/>
        <end position="313"/>
    </location>
</feature>
<feature type="region of interest" description="Disordered" evidence="1">
    <location>
        <begin position="1225"/>
        <end position="1244"/>
    </location>
</feature>
<feature type="region of interest" description="Disordered" evidence="1">
    <location>
        <begin position="836"/>
        <end position="929"/>
    </location>
</feature>
<accession>A0A0D1VWB7</accession>
<dbReference type="OrthoDB" id="5382952at2759"/>
<feature type="region of interest" description="Disordered" evidence="1">
    <location>
        <begin position="1039"/>
        <end position="1080"/>
    </location>
</feature>
<dbReference type="SUPFAM" id="SSF53335">
    <property type="entry name" value="S-adenosyl-L-methionine-dependent methyltransferases"/>
    <property type="match status" value="1"/>
</dbReference>
<reference evidence="2 3" key="1">
    <citation type="submission" date="2015-01" db="EMBL/GenBank/DDBJ databases">
        <title>The Genome Sequence of Exophiala sideris CBS121828.</title>
        <authorList>
            <consortium name="The Broad Institute Genomics Platform"/>
            <person name="Cuomo C."/>
            <person name="de Hoog S."/>
            <person name="Gorbushina A."/>
            <person name="Stielow B."/>
            <person name="Teixiera M."/>
            <person name="Abouelleil A."/>
            <person name="Chapman S.B."/>
            <person name="Priest M."/>
            <person name="Young S.K."/>
            <person name="Wortman J."/>
            <person name="Nusbaum C."/>
            <person name="Birren B."/>
        </authorList>
    </citation>
    <scope>NUCLEOTIDE SEQUENCE [LARGE SCALE GENOMIC DNA]</scope>
    <source>
        <strain evidence="2 3">CBS 121828</strain>
    </source>
</reference>
<name>A0A0D1VWB7_9EURO</name>
<organism evidence="2 3">
    <name type="scientific">Exophiala sideris</name>
    <dbReference type="NCBI Taxonomy" id="1016849"/>
    <lineage>
        <taxon>Eukaryota</taxon>
        <taxon>Fungi</taxon>
        <taxon>Dikarya</taxon>
        <taxon>Ascomycota</taxon>
        <taxon>Pezizomycotina</taxon>
        <taxon>Eurotiomycetes</taxon>
        <taxon>Chaetothyriomycetidae</taxon>
        <taxon>Chaetothyriales</taxon>
        <taxon>Herpotrichiellaceae</taxon>
        <taxon>Exophiala</taxon>
    </lineage>
</organism>
<feature type="compositionally biased region" description="Low complexity" evidence="1">
    <location>
        <begin position="849"/>
        <end position="863"/>
    </location>
</feature>
<dbReference type="HOGENOM" id="CLU_002714_1_0_1"/>
<proteinExistence type="predicted"/>
<feature type="compositionally biased region" description="Low complexity" evidence="1">
    <location>
        <begin position="914"/>
        <end position="929"/>
    </location>
</feature>
<feature type="region of interest" description="Disordered" evidence="1">
    <location>
        <begin position="191"/>
        <end position="337"/>
    </location>
</feature>
<feature type="region of interest" description="Disordered" evidence="1">
    <location>
        <begin position="1"/>
        <end position="111"/>
    </location>
</feature>
<evidence type="ECO:0008006" key="4">
    <source>
        <dbReference type="Google" id="ProtNLM"/>
    </source>
</evidence>
<feature type="region of interest" description="Disordered" evidence="1">
    <location>
        <begin position="1099"/>
        <end position="1123"/>
    </location>
</feature>